<dbReference type="NCBIfam" id="NF041014">
    <property type="entry name" value="pilin_ComGG_2"/>
    <property type="match status" value="1"/>
</dbReference>
<reference evidence="2 3" key="1">
    <citation type="submission" date="2018-06" db="EMBL/GenBank/DDBJ databases">
        <authorList>
            <consortium name="Pathogen Informatics"/>
            <person name="Doyle S."/>
        </authorList>
    </citation>
    <scope>NUCLEOTIDE SEQUENCE [LARGE SCALE GENOMIC DNA]</scope>
    <source>
        <strain evidence="2 3">NCTC12092</strain>
    </source>
</reference>
<evidence type="ECO:0000313" key="2">
    <source>
        <dbReference type="EMBL" id="SUN44395.1"/>
    </source>
</evidence>
<organism evidence="2 3">
    <name type="scientific">Streptococcus equi subsp. equi</name>
    <dbReference type="NCBI Taxonomy" id="148942"/>
    <lineage>
        <taxon>Bacteria</taxon>
        <taxon>Bacillati</taxon>
        <taxon>Bacillota</taxon>
        <taxon>Bacilli</taxon>
        <taxon>Lactobacillales</taxon>
        <taxon>Streptococcaceae</taxon>
        <taxon>Streptococcus</taxon>
    </lineage>
</organism>
<dbReference type="AlphaFoldDB" id="A0A380JP76"/>
<gene>
    <name evidence="2" type="primary">comGF_2</name>
    <name evidence="2" type="ORF">NCTC12092_00061</name>
</gene>
<keyword evidence="1" id="KW-0472">Membrane</keyword>
<protein>
    <submittedName>
        <fullName evidence="2">Late competence protein ComGG</fullName>
    </submittedName>
</protein>
<dbReference type="InterPro" id="IPR047665">
    <property type="entry name" value="ComGG_streptococcus-type"/>
</dbReference>
<name>A0A380JP76_9STRE</name>
<dbReference type="EMBL" id="UHFF01000002">
    <property type="protein sequence ID" value="SUN44395.1"/>
    <property type="molecule type" value="Genomic_DNA"/>
</dbReference>
<keyword evidence="1" id="KW-1133">Transmembrane helix</keyword>
<keyword evidence="1" id="KW-0812">Transmembrane</keyword>
<evidence type="ECO:0000256" key="1">
    <source>
        <dbReference type="SAM" id="Phobius"/>
    </source>
</evidence>
<accession>A0A380JP76</accession>
<dbReference type="Proteomes" id="UP000254461">
    <property type="component" value="Unassembled WGS sequence"/>
</dbReference>
<dbReference type="RefSeq" id="WP_037580629.1">
    <property type="nucleotide sequence ID" value="NZ_LR134273.1"/>
</dbReference>
<evidence type="ECO:0000313" key="3">
    <source>
        <dbReference type="Proteomes" id="UP000254461"/>
    </source>
</evidence>
<feature type="transmembrane region" description="Helical" evidence="1">
    <location>
        <begin position="12"/>
        <end position="30"/>
    </location>
</feature>
<sequence length="120" mass="14002">MHFKRRVKAGVLLYALLMASVFLLLLQAYLSHISQLHQEYQAQMDYAKAQLMAEMVYQEQPPSDGQIAFNCGQASYKSHKQRFIIEIKLPHQQLYQFSYPKVQQVSQTSKKEPELRQSLP</sequence>
<proteinExistence type="predicted"/>